<evidence type="ECO:0000256" key="5">
    <source>
        <dbReference type="ARBA" id="ARBA00022989"/>
    </source>
</evidence>
<gene>
    <name evidence="7" type="ORF">CHI95_21465</name>
</gene>
<dbReference type="PROSITE" id="PS50929">
    <property type="entry name" value="ABC_TM1F"/>
    <property type="match status" value="1"/>
</dbReference>
<evidence type="ECO:0000313" key="7">
    <source>
        <dbReference type="EMBL" id="OZS72544.1"/>
    </source>
</evidence>
<sequence>MLKRLLYTVRNAIFWMTLSAVLEGISGLFLFVVILDWHLDTTMPLTLFALSSLTTLAVTFIATQKGYFAGGLVMRYLATALIRHLPLSLQPISNSSQLISGPVSQVMSVPAHLLHSIISGLITPCTIVIGVLIYQSTFGAILLFILFLLLISLRLSASKIAFFERAAHESEQQAMSALNQYALHQPLIRRSSTHYEHLHPKLALASQYQTQRQLQRRSLPFHLLFSLMVQTAFITLFGFGIYLVDHAKMPLNMWLAGLVLLARLIEPMWLLSHLDQSIRQMKKAIQQIEKALKAPVLNFPYRSLTPTIDSVSCEQLSFYSDNKKRILQNINLNFKEHTITVIVGPSGAGKSTLLGLLARLQDPTHGSVNYGNKNIKNLSQEVLCARRGVLLQDSRLFSGSVRQNLVLDDDNIDDRAISALLIQLNFTANHTFLEKEVGAGGMLLSGGQRQRLCIARLILQHPNIILMDEPTASLDNINTASVIDLITQAKQQTRIIVTHQPNLARQADHVVYMEKGKIIAQGTHLELMANIPWYQQFIQQMPKT</sequence>
<protein>
    <submittedName>
        <fullName evidence="7">ABC transporter ATP-binding protein</fullName>
    </submittedName>
</protein>
<dbReference type="InterPro" id="IPR036640">
    <property type="entry name" value="ABC1_TM_sf"/>
</dbReference>
<dbReference type="GO" id="GO:0034040">
    <property type="term" value="F:ATPase-coupled lipid transmembrane transporter activity"/>
    <property type="evidence" value="ECO:0007669"/>
    <property type="project" value="TreeGrafter"/>
</dbReference>
<comment type="caution">
    <text evidence="7">The sequence shown here is derived from an EMBL/GenBank/DDBJ whole genome shotgun (WGS) entry which is preliminary data.</text>
</comment>
<dbReference type="GO" id="GO:0016887">
    <property type="term" value="F:ATP hydrolysis activity"/>
    <property type="evidence" value="ECO:0007669"/>
    <property type="project" value="InterPro"/>
</dbReference>
<dbReference type="SUPFAM" id="SSF52540">
    <property type="entry name" value="P-loop containing nucleoside triphosphate hydrolases"/>
    <property type="match status" value="1"/>
</dbReference>
<keyword evidence="4 7" id="KW-0067">ATP-binding</keyword>
<dbReference type="Pfam" id="PF00005">
    <property type="entry name" value="ABC_tran"/>
    <property type="match status" value="1"/>
</dbReference>
<keyword evidence="5" id="KW-1133">Transmembrane helix</keyword>
<proteinExistence type="predicted"/>
<accession>A0A264VMI4</accession>
<dbReference type="CDD" id="cd03228">
    <property type="entry name" value="ABCC_MRP_Like"/>
    <property type="match status" value="1"/>
</dbReference>
<keyword evidence="6" id="KW-0472">Membrane</keyword>
<dbReference type="GO" id="GO:0005886">
    <property type="term" value="C:plasma membrane"/>
    <property type="evidence" value="ECO:0007669"/>
    <property type="project" value="UniProtKB-SubCell"/>
</dbReference>
<dbReference type="PANTHER" id="PTHR24221:SF654">
    <property type="entry name" value="ATP-BINDING CASSETTE SUB-FAMILY B MEMBER 6"/>
    <property type="match status" value="1"/>
</dbReference>
<dbReference type="Gene3D" id="1.20.1560.10">
    <property type="entry name" value="ABC transporter type 1, transmembrane domain"/>
    <property type="match status" value="1"/>
</dbReference>
<dbReference type="GO" id="GO:0005524">
    <property type="term" value="F:ATP binding"/>
    <property type="evidence" value="ECO:0007669"/>
    <property type="project" value="UniProtKB-KW"/>
</dbReference>
<dbReference type="RefSeq" id="WP_094962893.1">
    <property type="nucleotide sequence ID" value="NZ_CP058958.1"/>
</dbReference>
<dbReference type="PANTHER" id="PTHR24221">
    <property type="entry name" value="ATP-BINDING CASSETTE SUB-FAMILY B"/>
    <property type="match status" value="1"/>
</dbReference>
<reference evidence="7 8" key="1">
    <citation type="submission" date="2017-07" db="EMBL/GenBank/DDBJ databases">
        <title>blaIMP-27 on transferable plasmids in Proteus mirabilis and Providencia rettgeri.</title>
        <authorList>
            <person name="Potter R."/>
        </authorList>
    </citation>
    <scope>NUCLEOTIDE SEQUENCE [LARGE SCALE GENOMIC DNA]</scope>
    <source>
        <strain evidence="7 8">PR1</strain>
    </source>
</reference>
<keyword evidence="2" id="KW-0812">Transmembrane</keyword>
<evidence type="ECO:0000256" key="4">
    <source>
        <dbReference type="ARBA" id="ARBA00022840"/>
    </source>
</evidence>
<evidence type="ECO:0000256" key="1">
    <source>
        <dbReference type="ARBA" id="ARBA00004651"/>
    </source>
</evidence>
<evidence type="ECO:0000256" key="2">
    <source>
        <dbReference type="ARBA" id="ARBA00022692"/>
    </source>
</evidence>
<keyword evidence="3" id="KW-0547">Nucleotide-binding</keyword>
<dbReference type="AlphaFoldDB" id="A0A264VMI4"/>
<dbReference type="InterPro" id="IPR003593">
    <property type="entry name" value="AAA+_ATPase"/>
</dbReference>
<evidence type="ECO:0000256" key="6">
    <source>
        <dbReference type="ARBA" id="ARBA00023136"/>
    </source>
</evidence>
<dbReference type="PROSITE" id="PS00211">
    <property type="entry name" value="ABC_TRANSPORTER_1"/>
    <property type="match status" value="1"/>
</dbReference>
<comment type="subcellular location">
    <subcellularLocation>
        <location evidence="1">Cell membrane</location>
        <topology evidence="1">Multi-pass membrane protein</topology>
    </subcellularLocation>
</comment>
<dbReference type="InterPro" id="IPR039421">
    <property type="entry name" value="Type_1_exporter"/>
</dbReference>
<dbReference type="InterPro" id="IPR027417">
    <property type="entry name" value="P-loop_NTPase"/>
</dbReference>
<dbReference type="SMART" id="SM00382">
    <property type="entry name" value="AAA"/>
    <property type="match status" value="1"/>
</dbReference>
<dbReference type="EMBL" id="NOWC01000035">
    <property type="protein sequence ID" value="OZS72544.1"/>
    <property type="molecule type" value="Genomic_DNA"/>
</dbReference>
<dbReference type="PROSITE" id="PS50893">
    <property type="entry name" value="ABC_TRANSPORTER_2"/>
    <property type="match status" value="1"/>
</dbReference>
<dbReference type="Proteomes" id="UP000216001">
    <property type="component" value="Unassembled WGS sequence"/>
</dbReference>
<dbReference type="InterPro" id="IPR017871">
    <property type="entry name" value="ABC_transporter-like_CS"/>
</dbReference>
<dbReference type="SUPFAM" id="SSF90123">
    <property type="entry name" value="ABC transporter transmembrane region"/>
    <property type="match status" value="1"/>
</dbReference>
<dbReference type="Gene3D" id="3.40.50.300">
    <property type="entry name" value="P-loop containing nucleotide triphosphate hydrolases"/>
    <property type="match status" value="1"/>
</dbReference>
<evidence type="ECO:0000313" key="8">
    <source>
        <dbReference type="Proteomes" id="UP000216001"/>
    </source>
</evidence>
<evidence type="ECO:0000256" key="3">
    <source>
        <dbReference type="ARBA" id="ARBA00022741"/>
    </source>
</evidence>
<organism evidence="7 8">
    <name type="scientific">Providencia rettgeri</name>
    <dbReference type="NCBI Taxonomy" id="587"/>
    <lineage>
        <taxon>Bacteria</taxon>
        <taxon>Pseudomonadati</taxon>
        <taxon>Pseudomonadota</taxon>
        <taxon>Gammaproteobacteria</taxon>
        <taxon>Enterobacterales</taxon>
        <taxon>Morganellaceae</taxon>
        <taxon>Providencia</taxon>
    </lineage>
</organism>
<dbReference type="GO" id="GO:0140359">
    <property type="term" value="F:ABC-type transporter activity"/>
    <property type="evidence" value="ECO:0007669"/>
    <property type="project" value="InterPro"/>
</dbReference>
<name>A0A264VMI4_PRORE</name>
<dbReference type="InterPro" id="IPR011527">
    <property type="entry name" value="ABC1_TM_dom"/>
</dbReference>
<dbReference type="InterPro" id="IPR003439">
    <property type="entry name" value="ABC_transporter-like_ATP-bd"/>
</dbReference>